<dbReference type="AlphaFoldDB" id="A0A2T3G241"/>
<dbReference type="CDD" id="cd01392">
    <property type="entry name" value="HTH_LacI"/>
    <property type="match status" value="1"/>
</dbReference>
<keyword evidence="3" id="KW-0804">Transcription</keyword>
<name>A0A2T3G241_9FIRM</name>
<dbReference type="RefSeq" id="WP_106987118.1">
    <property type="nucleotide sequence ID" value="NZ_DAWBWI010000061.1"/>
</dbReference>
<dbReference type="FunFam" id="1.10.260.40:FF:000002">
    <property type="entry name" value="HTH-type transcriptional repressor PurR"/>
    <property type="match status" value="1"/>
</dbReference>
<dbReference type="InterPro" id="IPR000843">
    <property type="entry name" value="HTH_LacI"/>
</dbReference>
<keyword evidence="1" id="KW-0805">Transcription regulation</keyword>
<dbReference type="InterPro" id="IPR010982">
    <property type="entry name" value="Lambda_DNA-bd_dom_sf"/>
</dbReference>
<dbReference type="Pfam" id="PF00356">
    <property type="entry name" value="LacI"/>
    <property type="match status" value="1"/>
</dbReference>
<dbReference type="Proteomes" id="UP000241201">
    <property type="component" value="Unassembled WGS sequence"/>
</dbReference>
<dbReference type="GeneID" id="77469881"/>
<dbReference type="PROSITE" id="PS00356">
    <property type="entry name" value="HTH_LACI_1"/>
    <property type="match status" value="1"/>
</dbReference>
<accession>A0A2T3G241</accession>
<evidence type="ECO:0000313" key="6">
    <source>
        <dbReference type="EMBL" id="MCB8609275.1"/>
    </source>
</evidence>
<evidence type="ECO:0000259" key="5">
    <source>
        <dbReference type="PROSITE" id="PS50943"/>
    </source>
</evidence>
<reference evidence="6" key="3">
    <citation type="submission" date="2021-10" db="EMBL/GenBank/DDBJ databases">
        <title>Collection of gut derived symbiotic bacterial strains cultured from healthy donors.</title>
        <authorList>
            <person name="Lin H."/>
            <person name="Littmann E."/>
            <person name="Kohout C."/>
            <person name="Pamer E.G."/>
        </authorList>
    </citation>
    <scope>NUCLEOTIDE SEQUENCE</scope>
    <source>
        <strain evidence="6">DFI.4.48</strain>
    </source>
</reference>
<feature type="domain" description="HTH lacI-type" evidence="4">
    <location>
        <begin position="4"/>
        <end position="58"/>
    </location>
</feature>
<evidence type="ECO:0000259" key="4">
    <source>
        <dbReference type="PROSITE" id="PS50932"/>
    </source>
</evidence>
<dbReference type="Gene3D" id="3.40.50.2300">
    <property type="match status" value="2"/>
</dbReference>
<dbReference type="Proteomes" id="UP001198439">
    <property type="component" value="Unassembled WGS sequence"/>
</dbReference>
<dbReference type="InterPro" id="IPR001387">
    <property type="entry name" value="Cro/C1-type_HTH"/>
</dbReference>
<keyword evidence="2" id="KW-0238">DNA-binding</keyword>
<evidence type="ECO:0000256" key="2">
    <source>
        <dbReference type="ARBA" id="ARBA00023125"/>
    </source>
</evidence>
<dbReference type="PANTHER" id="PTHR30146:SF150">
    <property type="entry name" value="ARABINOSE METABOLISM TRANSCRIPTIONAL REPRESSOR"/>
    <property type="match status" value="1"/>
</dbReference>
<keyword evidence="8" id="KW-1185">Reference proteome</keyword>
<organism evidence="7 8">
    <name type="scientific">Faecalibacillus faecis</name>
    <dbReference type="NCBI Taxonomy" id="1982628"/>
    <lineage>
        <taxon>Bacteria</taxon>
        <taxon>Bacillati</taxon>
        <taxon>Bacillota</taxon>
        <taxon>Erysipelotrichia</taxon>
        <taxon>Erysipelotrichales</taxon>
        <taxon>Coprobacillaceae</taxon>
        <taxon>Faecalibacillus</taxon>
    </lineage>
</organism>
<dbReference type="SUPFAM" id="SSF53822">
    <property type="entry name" value="Periplasmic binding protein-like I"/>
    <property type="match status" value="1"/>
</dbReference>
<dbReference type="PANTHER" id="PTHR30146">
    <property type="entry name" value="LACI-RELATED TRANSCRIPTIONAL REPRESSOR"/>
    <property type="match status" value="1"/>
</dbReference>
<comment type="caution">
    <text evidence="7">The sequence shown here is derived from an EMBL/GenBank/DDBJ whole genome shotgun (WGS) entry which is preliminary data.</text>
</comment>
<evidence type="ECO:0000256" key="3">
    <source>
        <dbReference type="ARBA" id="ARBA00023163"/>
    </source>
</evidence>
<protein>
    <submittedName>
        <fullName evidence="7">Catabolite control protein A</fullName>
    </submittedName>
    <submittedName>
        <fullName evidence="6">LacI family transcriptional regulator</fullName>
    </submittedName>
</protein>
<dbReference type="Gene3D" id="1.10.260.40">
    <property type="entry name" value="lambda repressor-like DNA-binding domains"/>
    <property type="match status" value="1"/>
</dbReference>
<dbReference type="PROSITE" id="PS50932">
    <property type="entry name" value="HTH_LACI_2"/>
    <property type="match status" value="1"/>
</dbReference>
<dbReference type="PROSITE" id="PS50943">
    <property type="entry name" value="HTH_CROC1"/>
    <property type="match status" value="1"/>
</dbReference>
<dbReference type="Pfam" id="PF13377">
    <property type="entry name" value="Peripla_BP_3"/>
    <property type="match status" value="1"/>
</dbReference>
<reference evidence="8" key="1">
    <citation type="submission" date="2018-03" db="EMBL/GenBank/DDBJ databases">
        <title>Lachnoclostridium SNUG30370 gen.nov., sp.nov., isolated from human faeces.</title>
        <authorList>
            <person name="Seo B."/>
            <person name="Jeon K."/>
            <person name="Ko G."/>
        </authorList>
    </citation>
    <scope>NUCLEOTIDE SEQUENCE [LARGE SCALE GENOMIC DNA]</scope>
    <source>
        <strain evidence="8">SNUG30370</strain>
    </source>
</reference>
<dbReference type="GO" id="GO:0000976">
    <property type="term" value="F:transcription cis-regulatory region binding"/>
    <property type="evidence" value="ECO:0007669"/>
    <property type="project" value="TreeGrafter"/>
</dbReference>
<gene>
    <name evidence="7" type="ORF">C7U55_02015</name>
    <name evidence="6" type="ORF">LJD69_01540</name>
</gene>
<dbReference type="EMBL" id="PYLP01000002">
    <property type="protein sequence ID" value="PST41583.1"/>
    <property type="molecule type" value="Genomic_DNA"/>
</dbReference>
<dbReference type="SMART" id="SM00354">
    <property type="entry name" value="HTH_LACI"/>
    <property type="match status" value="1"/>
</dbReference>
<proteinExistence type="predicted"/>
<feature type="domain" description="HTH cro/C1-type" evidence="5">
    <location>
        <begin position="5"/>
        <end position="52"/>
    </location>
</feature>
<dbReference type="EMBL" id="JAJDKZ010000003">
    <property type="protein sequence ID" value="MCB8609275.1"/>
    <property type="molecule type" value="Genomic_DNA"/>
</dbReference>
<reference evidence="7" key="2">
    <citation type="journal article" date="2019" name="Int. J. Syst. Evol. Microbiol.">
        <title>Faecalibacillus intestinalis gen. nov., sp. nov. and Faecalibacillus faecis sp. nov., isolated from human faeces.</title>
        <authorList>
            <person name="Seo B."/>
            <person name="Jeon K."/>
            <person name="Baek I."/>
            <person name="Lee Y.M."/>
            <person name="Baek K."/>
            <person name="Ko G."/>
        </authorList>
    </citation>
    <scope>NUCLEOTIDE SEQUENCE</scope>
    <source>
        <strain evidence="7">SNUG30370</strain>
    </source>
</reference>
<dbReference type="SUPFAM" id="SSF47413">
    <property type="entry name" value="lambda repressor-like DNA-binding domains"/>
    <property type="match status" value="1"/>
</dbReference>
<dbReference type="InterPro" id="IPR028082">
    <property type="entry name" value="Peripla_BP_I"/>
</dbReference>
<evidence type="ECO:0000256" key="1">
    <source>
        <dbReference type="ARBA" id="ARBA00023015"/>
    </source>
</evidence>
<evidence type="ECO:0000313" key="7">
    <source>
        <dbReference type="EMBL" id="PST41583.1"/>
    </source>
</evidence>
<dbReference type="GO" id="GO:0003700">
    <property type="term" value="F:DNA-binding transcription factor activity"/>
    <property type="evidence" value="ECO:0007669"/>
    <property type="project" value="TreeGrafter"/>
</dbReference>
<sequence>MKKATIYDVAREAGVSLATVSRVINGSSVVREKTKEKVMKVIDELNFKPNQIARGLATNKTTTIAVIFPQSLFAHVKDMIGGIGDAGRTLDYNITIYTTDDIGNGPMDDVMEKVIRTRADGVILFNNDKITQQIELVKKHSIPAVVIGMQVSDDSLGSVYVDAQKITYDIVNNYLEKGKNDIIFVSPQQNLIRTVDLIEGMKKAYQDHQLPFDEATQVIDTSTHYEESYTQFVEHFRNHKHDLVFASYDKEGVAVVNAAIDNNISVPDDMEVMAMMDTSYSLICRPSLSTIHLPIYDMGALAVRLLTKILNQEELETKEVCVGYTNIYRKSTIQ</sequence>
<evidence type="ECO:0000313" key="8">
    <source>
        <dbReference type="Proteomes" id="UP000241201"/>
    </source>
</evidence>
<dbReference type="InterPro" id="IPR046335">
    <property type="entry name" value="LacI/GalR-like_sensor"/>
</dbReference>
<dbReference type="PRINTS" id="PR00036">
    <property type="entry name" value="HTHLACI"/>
</dbReference>